<name>A0A9D1CXP7_9FIRM</name>
<evidence type="ECO:0000256" key="3">
    <source>
        <dbReference type="ARBA" id="ARBA00022769"/>
    </source>
</evidence>
<accession>A0A9D1CXP7</accession>
<reference evidence="11" key="2">
    <citation type="journal article" date="2021" name="PeerJ">
        <title>Extensive microbial diversity within the chicken gut microbiome revealed by metagenomics and culture.</title>
        <authorList>
            <person name="Gilroy R."/>
            <person name="Ravi A."/>
            <person name="Getino M."/>
            <person name="Pursley I."/>
            <person name="Horton D.L."/>
            <person name="Alikhan N.F."/>
            <person name="Baker D."/>
            <person name="Gharbi K."/>
            <person name="Hall N."/>
            <person name="Watson M."/>
            <person name="Adriaenssens E.M."/>
            <person name="Foster-Nyarko E."/>
            <person name="Jarju S."/>
            <person name="Secka A."/>
            <person name="Antonio M."/>
            <person name="Oren A."/>
            <person name="Chaudhuri R.R."/>
            <person name="La Ragione R."/>
            <person name="Hildebrand F."/>
            <person name="Pallen M.J."/>
        </authorList>
    </citation>
    <scope>NUCLEOTIDE SEQUENCE</scope>
    <source>
        <strain evidence="11">ChiSjej6B24-2974</strain>
    </source>
</reference>
<dbReference type="PANTHER" id="PTHR30562">
    <property type="entry name" value="UVRC/OXIDOREDUCTASE"/>
    <property type="match status" value="1"/>
</dbReference>
<dbReference type="NCBIfam" id="NF001824">
    <property type="entry name" value="PRK00558.1-5"/>
    <property type="match status" value="1"/>
</dbReference>
<keyword evidence="3 7" id="KW-0228">DNA excision</keyword>
<dbReference type="Pfam" id="PF02151">
    <property type="entry name" value="UVR"/>
    <property type="match status" value="1"/>
</dbReference>
<comment type="caution">
    <text evidence="11">The sequence shown here is derived from an EMBL/GenBank/DDBJ whole genome shotgun (WGS) entry which is preliminary data.</text>
</comment>
<evidence type="ECO:0000256" key="6">
    <source>
        <dbReference type="ARBA" id="ARBA00023236"/>
    </source>
</evidence>
<dbReference type="InterPro" id="IPR035901">
    <property type="entry name" value="GIY-YIG_endonuc_sf"/>
</dbReference>
<dbReference type="GO" id="GO:0006289">
    <property type="term" value="P:nucleotide-excision repair"/>
    <property type="evidence" value="ECO:0007669"/>
    <property type="project" value="UniProtKB-UniRule"/>
</dbReference>
<dbReference type="GO" id="GO:0009432">
    <property type="term" value="P:SOS response"/>
    <property type="evidence" value="ECO:0007669"/>
    <property type="project" value="UniProtKB-UniRule"/>
</dbReference>
<dbReference type="InterPro" id="IPR000305">
    <property type="entry name" value="GIY-YIG_endonuc"/>
</dbReference>
<evidence type="ECO:0000313" key="12">
    <source>
        <dbReference type="Proteomes" id="UP000824260"/>
    </source>
</evidence>
<comment type="function">
    <text evidence="7">The UvrABC repair system catalyzes the recognition and processing of DNA lesions. UvrC both incises the 5' and 3' sides of the lesion. The N-terminal half is responsible for the 3' incision and the C-terminal half is responsible for the 5' incision.</text>
</comment>
<dbReference type="CDD" id="cd10434">
    <property type="entry name" value="GIY-YIG_UvrC_Cho"/>
    <property type="match status" value="1"/>
</dbReference>
<comment type="similarity">
    <text evidence="7">Belongs to the UvrC family.</text>
</comment>
<comment type="subcellular location">
    <subcellularLocation>
        <location evidence="7">Cytoplasm</location>
    </subcellularLocation>
</comment>
<evidence type="ECO:0000313" key="11">
    <source>
        <dbReference type="EMBL" id="HIQ82715.1"/>
    </source>
</evidence>
<dbReference type="PROSITE" id="PS50151">
    <property type="entry name" value="UVR"/>
    <property type="match status" value="1"/>
</dbReference>
<evidence type="ECO:0000256" key="1">
    <source>
        <dbReference type="ARBA" id="ARBA00022490"/>
    </source>
</evidence>
<dbReference type="InterPro" id="IPR036876">
    <property type="entry name" value="UVR_dom_sf"/>
</dbReference>
<evidence type="ECO:0000256" key="2">
    <source>
        <dbReference type="ARBA" id="ARBA00022763"/>
    </source>
</evidence>
<dbReference type="PROSITE" id="PS50164">
    <property type="entry name" value="GIY_YIG"/>
    <property type="match status" value="1"/>
</dbReference>
<dbReference type="InterPro" id="IPR038476">
    <property type="entry name" value="UvrC_RNase_H_dom_sf"/>
</dbReference>
<dbReference type="PROSITE" id="PS50165">
    <property type="entry name" value="UVRC"/>
    <property type="match status" value="1"/>
</dbReference>
<dbReference type="Pfam" id="PF22920">
    <property type="entry name" value="UvrC_RNaseH"/>
    <property type="match status" value="1"/>
</dbReference>
<dbReference type="InterPro" id="IPR050066">
    <property type="entry name" value="UvrABC_protein_C"/>
</dbReference>
<dbReference type="Pfam" id="PF14520">
    <property type="entry name" value="HHH_5"/>
    <property type="match status" value="1"/>
</dbReference>
<dbReference type="GO" id="GO:0003677">
    <property type="term" value="F:DNA binding"/>
    <property type="evidence" value="ECO:0007669"/>
    <property type="project" value="UniProtKB-UniRule"/>
</dbReference>
<comment type="subunit">
    <text evidence="7">Interacts with UvrB in an incision complex.</text>
</comment>
<gene>
    <name evidence="7 11" type="primary">uvrC</name>
    <name evidence="11" type="ORF">IAA52_06380</name>
</gene>
<feature type="domain" description="UVR" evidence="8">
    <location>
        <begin position="204"/>
        <end position="239"/>
    </location>
</feature>
<dbReference type="GO" id="GO:0009380">
    <property type="term" value="C:excinuclease repair complex"/>
    <property type="evidence" value="ECO:0007669"/>
    <property type="project" value="InterPro"/>
</dbReference>
<dbReference type="AlphaFoldDB" id="A0A9D1CXP7"/>
<proteinExistence type="inferred from homology"/>
<dbReference type="SMART" id="SM00465">
    <property type="entry name" value="GIYc"/>
    <property type="match status" value="1"/>
</dbReference>
<keyword evidence="5 7" id="KW-0234">DNA repair</keyword>
<dbReference type="Gene3D" id="4.10.860.10">
    <property type="entry name" value="UVR domain"/>
    <property type="match status" value="1"/>
</dbReference>
<dbReference type="Gene3D" id="3.30.420.340">
    <property type="entry name" value="UvrC, RNAse H endonuclease domain"/>
    <property type="match status" value="1"/>
</dbReference>
<keyword evidence="6 7" id="KW-0742">SOS response</keyword>
<dbReference type="GO" id="GO:0005737">
    <property type="term" value="C:cytoplasm"/>
    <property type="evidence" value="ECO:0007669"/>
    <property type="project" value="UniProtKB-SubCell"/>
</dbReference>
<evidence type="ECO:0000259" key="10">
    <source>
        <dbReference type="PROSITE" id="PS50165"/>
    </source>
</evidence>
<dbReference type="PANTHER" id="PTHR30562:SF1">
    <property type="entry name" value="UVRABC SYSTEM PROTEIN C"/>
    <property type="match status" value="1"/>
</dbReference>
<dbReference type="Gene3D" id="1.10.150.20">
    <property type="entry name" value="5' to 3' exonuclease, C-terminal subdomain"/>
    <property type="match status" value="1"/>
</dbReference>
<dbReference type="Proteomes" id="UP000824260">
    <property type="component" value="Unassembled WGS sequence"/>
</dbReference>
<dbReference type="SUPFAM" id="SSF46600">
    <property type="entry name" value="C-terminal UvrC-binding domain of UvrB"/>
    <property type="match status" value="1"/>
</dbReference>
<keyword evidence="2 7" id="KW-0227">DNA damage</keyword>
<dbReference type="InterPro" id="IPR001943">
    <property type="entry name" value="UVR_dom"/>
</dbReference>
<dbReference type="InterPro" id="IPR047296">
    <property type="entry name" value="GIY-YIG_UvrC_Cho"/>
</dbReference>
<organism evidence="11 12">
    <name type="scientific">Candidatus Pullichristensenella stercorigallinarum</name>
    <dbReference type="NCBI Taxonomy" id="2840909"/>
    <lineage>
        <taxon>Bacteria</taxon>
        <taxon>Bacillati</taxon>
        <taxon>Bacillota</taxon>
        <taxon>Clostridia</taxon>
        <taxon>Candidatus Pullichristensenella</taxon>
    </lineage>
</organism>
<evidence type="ECO:0000256" key="7">
    <source>
        <dbReference type="HAMAP-Rule" id="MF_00203"/>
    </source>
</evidence>
<dbReference type="SUPFAM" id="SSF47781">
    <property type="entry name" value="RuvA domain 2-like"/>
    <property type="match status" value="1"/>
</dbReference>
<evidence type="ECO:0000256" key="5">
    <source>
        <dbReference type="ARBA" id="ARBA00023204"/>
    </source>
</evidence>
<dbReference type="InterPro" id="IPR001162">
    <property type="entry name" value="UvrC_RNase_H_dom"/>
</dbReference>
<dbReference type="Pfam" id="PF01541">
    <property type="entry name" value="GIY-YIG"/>
    <property type="match status" value="1"/>
</dbReference>
<keyword evidence="4 7" id="KW-0267">Excision nuclease</keyword>
<evidence type="ECO:0000259" key="8">
    <source>
        <dbReference type="PROSITE" id="PS50151"/>
    </source>
</evidence>
<feature type="domain" description="GIY-YIG" evidence="9">
    <location>
        <begin position="15"/>
        <end position="93"/>
    </location>
</feature>
<evidence type="ECO:0000256" key="4">
    <source>
        <dbReference type="ARBA" id="ARBA00022881"/>
    </source>
</evidence>
<dbReference type="InterPro" id="IPR004791">
    <property type="entry name" value="UvrC"/>
</dbReference>
<protein>
    <recommendedName>
        <fullName evidence="7">UvrABC system protein C</fullName>
        <shortName evidence="7">Protein UvrC</shortName>
    </recommendedName>
    <alternativeName>
        <fullName evidence="7">Excinuclease ABC subunit C</fullName>
    </alternativeName>
</protein>
<reference evidence="11" key="1">
    <citation type="submission" date="2020-10" db="EMBL/GenBank/DDBJ databases">
        <authorList>
            <person name="Gilroy R."/>
        </authorList>
    </citation>
    <scope>NUCLEOTIDE SEQUENCE</scope>
    <source>
        <strain evidence="11">ChiSjej6B24-2974</strain>
    </source>
</reference>
<feature type="domain" description="UvrC family homology region profile" evidence="10">
    <location>
        <begin position="255"/>
        <end position="487"/>
    </location>
</feature>
<dbReference type="SUPFAM" id="SSF82771">
    <property type="entry name" value="GIY-YIG endonuclease"/>
    <property type="match status" value="1"/>
</dbReference>
<keyword evidence="1 7" id="KW-0963">Cytoplasm</keyword>
<evidence type="ECO:0000259" key="9">
    <source>
        <dbReference type="PROSITE" id="PS50164"/>
    </source>
</evidence>
<dbReference type="Gene3D" id="3.40.1440.10">
    <property type="entry name" value="GIY-YIG endonuclease"/>
    <property type="match status" value="1"/>
</dbReference>
<dbReference type="HAMAP" id="MF_00203">
    <property type="entry name" value="UvrC"/>
    <property type="match status" value="1"/>
</dbReference>
<dbReference type="Pfam" id="PF08459">
    <property type="entry name" value="UvrC_RNaseH_dom"/>
    <property type="match status" value="1"/>
</dbReference>
<dbReference type="InterPro" id="IPR010994">
    <property type="entry name" value="RuvA_2-like"/>
</dbReference>
<dbReference type="EMBL" id="DVFZ01000061">
    <property type="protein sequence ID" value="HIQ82715.1"/>
    <property type="molecule type" value="Genomic_DNA"/>
</dbReference>
<sequence>MRSEEFALKMKNLPDSPGCYLMKCEGRIIYVGKAVNLKNRVRQYFQSSKNHTPKVQAMVEHVDDFDIVLVDSEMEALALELNLIKRYRPKYNILLKDDKHFPYIRVDLSQDFPRLELVRKQARDGARYFGPYKDATAVREVLDVARMVFPIRTCNRVIRPDHPQRPCVHHEIGQCLAPCAGLATREEYHAVLGRAMEFLSGKDGPVLAELKERMAEAAKALNYERAAVYRDRIRAVEDVMQRQKAISTHASDQDVIAVVPEEADAIIQMLYIRSGRLIGSEHYVLEGGGSELPGEAILQFILQYYDAENMPPQELILSAEPPERDVLEQLLTELHGRRTYIVTPMRGEKRKLVSMALKNARDEAEKRRKKLSRSRERTVGAAQELQRVLGLATYPRRIEGYDISNTQGALSVASMVVMIDGASARKEYRHFRIKTVVGANDFASMHEVITRRLSHGLREPEGKFGEMPDLILIDGGRGQLSAAQDAMHALGLSIPMFGLAKRIEEIVLPDREESLLLDRSSPALHMIQRLRDEAHRFAITHHRQLRGRHSVSSALSTVPGIGDKRRRALLTHFKSVEALRAASLEEIAAVPGMSRPAAENVWNFLHPGD</sequence>
<dbReference type="NCBIfam" id="TIGR00194">
    <property type="entry name" value="uvrC"/>
    <property type="match status" value="1"/>
</dbReference>
<dbReference type="FunFam" id="3.40.1440.10:FF:000001">
    <property type="entry name" value="UvrABC system protein C"/>
    <property type="match status" value="1"/>
</dbReference>
<dbReference type="GO" id="GO:0009381">
    <property type="term" value="F:excinuclease ABC activity"/>
    <property type="evidence" value="ECO:0007669"/>
    <property type="project" value="UniProtKB-UniRule"/>
</dbReference>